<comment type="caution">
    <text evidence="3">The sequence shown here is derived from an EMBL/GenBank/DDBJ whole genome shotgun (WGS) entry which is preliminary data.</text>
</comment>
<feature type="signal peptide" evidence="1">
    <location>
        <begin position="1"/>
        <end position="27"/>
    </location>
</feature>
<proteinExistence type="predicted"/>
<evidence type="ECO:0000313" key="3">
    <source>
        <dbReference type="EMBL" id="MET3662067.1"/>
    </source>
</evidence>
<dbReference type="EMBL" id="JBEPMN010000008">
    <property type="protein sequence ID" value="MET3662067.1"/>
    <property type="molecule type" value="Genomic_DNA"/>
</dbReference>
<evidence type="ECO:0000259" key="2">
    <source>
        <dbReference type="Pfam" id="PF13449"/>
    </source>
</evidence>
<dbReference type="RefSeq" id="WP_378226821.1">
    <property type="nucleotide sequence ID" value="NZ_JBEPMN010000008.1"/>
</dbReference>
<dbReference type="InterPro" id="IPR027372">
    <property type="entry name" value="Phytase-like_dom"/>
</dbReference>
<name>A0ABV2KLV9_9HYPH</name>
<feature type="domain" description="Phytase-like" evidence="2">
    <location>
        <begin position="71"/>
        <end position="322"/>
    </location>
</feature>
<keyword evidence="4" id="KW-1185">Reference proteome</keyword>
<protein>
    <recommendedName>
        <fullName evidence="2">Phytase-like domain-containing protein</fullName>
    </recommendedName>
</protein>
<reference evidence="3 4" key="1">
    <citation type="submission" date="2024-06" db="EMBL/GenBank/DDBJ databases">
        <title>Genomic Encyclopedia of Type Strains, Phase IV (KMG-IV): sequencing the most valuable type-strain genomes for metagenomic binning, comparative biology and taxonomic classification.</title>
        <authorList>
            <person name="Goeker M."/>
        </authorList>
    </citation>
    <scope>NUCLEOTIDE SEQUENCE [LARGE SCALE GENOMIC DNA]</scope>
    <source>
        <strain evidence="3 4">DSM 19730</strain>
    </source>
</reference>
<gene>
    <name evidence="3" type="ORF">ABID44_002399</name>
</gene>
<sequence>MRPCPSTGLLRGLLFALAVLFFAPAFAEPAAVRPISVSSRQITSFHIGSDETRFGPLEFVGGLEMSAATRAFGGVSAMRFLSPGGDFLAVTDTGYWLFASIVRDARGKPAGLEQVRMQPMVDAAGNAYPEKGEMDAESLAVRNGEAIVGFERRHRISRFRIEPQGMKGPTGDIDFLVPAYELRQNRGFETVAFAPVSGPLRGALVVVAEKSIDSQGNIFAAVTDGPRKGVFTVRRHGGFDITDGAFLPGGDLLLLERSYTIMSGVRMRLRRIAGDSMAEGALVDGPVLFQADMAYQIDNMEALDVWRRADGATMVSMMSDDNQSFLQRNLYLEFVLHED</sequence>
<accession>A0ABV2KLV9</accession>
<evidence type="ECO:0000256" key="1">
    <source>
        <dbReference type="SAM" id="SignalP"/>
    </source>
</evidence>
<dbReference type="PIRSF" id="PIRSF031900">
    <property type="entry name" value="UCP031900"/>
    <property type="match status" value="1"/>
</dbReference>
<keyword evidence="1" id="KW-0732">Signal</keyword>
<dbReference type="InterPro" id="IPR014567">
    <property type="entry name" value="UCP031900"/>
</dbReference>
<dbReference type="Proteomes" id="UP001549143">
    <property type="component" value="Unassembled WGS sequence"/>
</dbReference>
<dbReference type="Pfam" id="PF13449">
    <property type="entry name" value="Phytase-like"/>
    <property type="match status" value="1"/>
</dbReference>
<evidence type="ECO:0000313" key="4">
    <source>
        <dbReference type="Proteomes" id="UP001549143"/>
    </source>
</evidence>
<organism evidence="3 4">
    <name type="scientific">Aquamicrobium ahrensii</name>
    <dbReference type="NCBI Taxonomy" id="469551"/>
    <lineage>
        <taxon>Bacteria</taxon>
        <taxon>Pseudomonadati</taxon>
        <taxon>Pseudomonadota</taxon>
        <taxon>Alphaproteobacteria</taxon>
        <taxon>Hyphomicrobiales</taxon>
        <taxon>Phyllobacteriaceae</taxon>
        <taxon>Aquamicrobium</taxon>
    </lineage>
</organism>
<feature type="chain" id="PRO_5046199964" description="Phytase-like domain-containing protein" evidence="1">
    <location>
        <begin position="28"/>
        <end position="339"/>
    </location>
</feature>